<dbReference type="OrthoDB" id="9812754at2"/>
<dbReference type="PROSITE" id="PS51725">
    <property type="entry name" value="ABM"/>
    <property type="match status" value="1"/>
</dbReference>
<dbReference type="RefSeq" id="WP_112745734.1">
    <property type="nucleotide sequence ID" value="NZ_QMFY01000001.1"/>
</dbReference>
<reference evidence="2 3" key="1">
    <citation type="submission" date="2018-06" db="EMBL/GenBank/DDBJ databases">
        <title>Chryseolinea flavus sp. nov., a member of the phylum Bacteroidetes isolated from soil.</title>
        <authorList>
            <person name="Li Y."/>
            <person name="Wang J."/>
        </authorList>
    </citation>
    <scope>NUCLEOTIDE SEQUENCE [LARGE SCALE GENOMIC DNA]</scope>
    <source>
        <strain evidence="2 3">SDU1-6</strain>
    </source>
</reference>
<name>A0A364YD04_9BACT</name>
<evidence type="ECO:0000259" key="1">
    <source>
        <dbReference type="PROSITE" id="PS51725"/>
    </source>
</evidence>
<protein>
    <submittedName>
        <fullName evidence="2">Antibiotic biosynthesis monooxygenase</fullName>
    </submittedName>
</protein>
<keyword evidence="3" id="KW-1185">Reference proteome</keyword>
<keyword evidence="2" id="KW-0560">Oxidoreductase</keyword>
<evidence type="ECO:0000313" key="3">
    <source>
        <dbReference type="Proteomes" id="UP000251889"/>
    </source>
</evidence>
<dbReference type="AlphaFoldDB" id="A0A364YD04"/>
<feature type="domain" description="ABM" evidence="1">
    <location>
        <begin position="2"/>
        <end position="90"/>
    </location>
</feature>
<evidence type="ECO:0000313" key="2">
    <source>
        <dbReference type="EMBL" id="RAW03518.1"/>
    </source>
</evidence>
<comment type="caution">
    <text evidence="2">The sequence shown here is derived from an EMBL/GenBank/DDBJ whole genome shotgun (WGS) entry which is preliminary data.</text>
</comment>
<dbReference type="Pfam" id="PF03992">
    <property type="entry name" value="ABM"/>
    <property type="match status" value="1"/>
</dbReference>
<dbReference type="GO" id="GO:0004497">
    <property type="term" value="F:monooxygenase activity"/>
    <property type="evidence" value="ECO:0007669"/>
    <property type="project" value="UniProtKB-KW"/>
</dbReference>
<accession>A0A364YD04</accession>
<organism evidence="2 3">
    <name type="scientific">Pseudochryseolinea flava</name>
    <dbReference type="NCBI Taxonomy" id="2059302"/>
    <lineage>
        <taxon>Bacteria</taxon>
        <taxon>Pseudomonadati</taxon>
        <taxon>Bacteroidota</taxon>
        <taxon>Cytophagia</taxon>
        <taxon>Cytophagales</taxon>
        <taxon>Fulvivirgaceae</taxon>
        <taxon>Pseudochryseolinea</taxon>
    </lineage>
</organism>
<gene>
    <name evidence="2" type="ORF">DQQ10_02230</name>
</gene>
<dbReference type="InterPro" id="IPR011008">
    <property type="entry name" value="Dimeric_a/b-barrel"/>
</dbReference>
<dbReference type="PANTHER" id="PTHR33336">
    <property type="entry name" value="QUINOL MONOOXYGENASE YGIN-RELATED"/>
    <property type="match status" value="1"/>
</dbReference>
<dbReference type="Gene3D" id="3.30.70.100">
    <property type="match status" value="1"/>
</dbReference>
<dbReference type="EMBL" id="QMFY01000001">
    <property type="protein sequence ID" value="RAW03518.1"/>
    <property type="molecule type" value="Genomic_DNA"/>
</dbReference>
<dbReference type="GO" id="GO:0005829">
    <property type="term" value="C:cytosol"/>
    <property type="evidence" value="ECO:0007669"/>
    <property type="project" value="TreeGrafter"/>
</dbReference>
<dbReference type="PANTHER" id="PTHR33336:SF1">
    <property type="entry name" value="(4S)-4-HYDROXY-5-PHOSPHONOOXYPENTANE-2,3-DIONE ISOMERASE"/>
    <property type="match status" value="1"/>
</dbReference>
<proteinExistence type="predicted"/>
<dbReference type="SUPFAM" id="SSF54909">
    <property type="entry name" value="Dimeric alpha+beta barrel"/>
    <property type="match status" value="1"/>
</dbReference>
<sequence length="98" mass="11414">MFVTIVHVYVKREFVQDFIAATKINHEQSVKENGNLRFDILQDAQDSNKFVLYEAYASEASVAAHKETSHYLQWRDTVAPWMEKPREGVKHKMLFPAS</sequence>
<dbReference type="InterPro" id="IPR007138">
    <property type="entry name" value="ABM_dom"/>
</dbReference>
<keyword evidence="2" id="KW-0503">Monooxygenase</keyword>
<dbReference type="InterPro" id="IPR050744">
    <property type="entry name" value="AI-2_Isomerase_LsrG"/>
</dbReference>
<dbReference type="Proteomes" id="UP000251889">
    <property type="component" value="Unassembled WGS sequence"/>
</dbReference>